<dbReference type="Proteomes" id="UP000828390">
    <property type="component" value="Unassembled WGS sequence"/>
</dbReference>
<name>A0A9D4CDC6_DREPO</name>
<comment type="caution">
    <text evidence="2">The sequence shown here is derived from an EMBL/GenBank/DDBJ whole genome shotgun (WGS) entry which is preliminary data.</text>
</comment>
<dbReference type="AlphaFoldDB" id="A0A9D4CDC6"/>
<evidence type="ECO:0000313" key="3">
    <source>
        <dbReference type="Proteomes" id="UP000828390"/>
    </source>
</evidence>
<accession>A0A9D4CDC6</accession>
<sequence>MTCTYRRHRANRDGSRTTINHANSRASARSSKTRDTGERVYKTLLERKRGQEGKFANQPGYV</sequence>
<feature type="compositionally biased region" description="Basic residues" evidence="1">
    <location>
        <begin position="1"/>
        <end position="10"/>
    </location>
</feature>
<organism evidence="2 3">
    <name type="scientific">Dreissena polymorpha</name>
    <name type="common">Zebra mussel</name>
    <name type="synonym">Mytilus polymorpha</name>
    <dbReference type="NCBI Taxonomy" id="45954"/>
    <lineage>
        <taxon>Eukaryota</taxon>
        <taxon>Metazoa</taxon>
        <taxon>Spiralia</taxon>
        <taxon>Lophotrochozoa</taxon>
        <taxon>Mollusca</taxon>
        <taxon>Bivalvia</taxon>
        <taxon>Autobranchia</taxon>
        <taxon>Heteroconchia</taxon>
        <taxon>Euheterodonta</taxon>
        <taxon>Imparidentia</taxon>
        <taxon>Neoheterodontei</taxon>
        <taxon>Myida</taxon>
        <taxon>Dreissenoidea</taxon>
        <taxon>Dreissenidae</taxon>
        <taxon>Dreissena</taxon>
    </lineage>
</organism>
<protein>
    <submittedName>
        <fullName evidence="2">Uncharacterized protein</fullName>
    </submittedName>
</protein>
<feature type="region of interest" description="Disordered" evidence="1">
    <location>
        <begin position="1"/>
        <end position="36"/>
    </location>
</feature>
<reference evidence="2" key="1">
    <citation type="journal article" date="2019" name="bioRxiv">
        <title>The Genome of the Zebra Mussel, Dreissena polymorpha: A Resource for Invasive Species Research.</title>
        <authorList>
            <person name="McCartney M.A."/>
            <person name="Auch B."/>
            <person name="Kono T."/>
            <person name="Mallez S."/>
            <person name="Zhang Y."/>
            <person name="Obille A."/>
            <person name="Becker A."/>
            <person name="Abrahante J.E."/>
            <person name="Garbe J."/>
            <person name="Badalamenti J.P."/>
            <person name="Herman A."/>
            <person name="Mangelson H."/>
            <person name="Liachko I."/>
            <person name="Sullivan S."/>
            <person name="Sone E.D."/>
            <person name="Koren S."/>
            <person name="Silverstein K.A.T."/>
            <person name="Beckman K.B."/>
            <person name="Gohl D.M."/>
        </authorList>
    </citation>
    <scope>NUCLEOTIDE SEQUENCE</scope>
    <source>
        <strain evidence="2">Duluth1</strain>
        <tissue evidence="2">Whole animal</tissue>
    </source>
</reference>
<keyword evidence="3" id="KW-1185">Reference proteome</keyword>
<evidence type="ECO:0000256" key="1">
    <source>
        <dbReference type="SAM" id="MobiDB-lite"/>
    </source>
</evidence>
<gene>
    <name evidence="2" type="ORF">DPMN_064301</name>
</gene>
<proteinExistence type="predicted"/>
<evidence type="ECO:0000313" key="2">
    <source>
        <dbReference type="EMBL" id="KAH3721378.1"/>
    </source>
</evidence>
<reference evidence="2" key="2">
    <citation type="submission" date="2020-11" db="EMBL/GenBank/DDBJ databases">
        <authorList>
            <person name="McCartney M.A."/>
            <person name="Auch B."/>
            <person name="Kono T."/>
            <person name="Mallez S."/>
            <person name="Becker A."/>
            <person name="Gohl D.M."/>
            <person name="Silverstein K.A.T."/>
            <person name="Koren S."/>
            <person name="Bechman K.B."/>
            <person name="Herman A."/>
            <person name="Abrahante J.E."/>
            <person name="Garbe J."/>
        </authorList>
    </citation>
    <scope>NUCLEOTIDE SEQUENCE</scope>
    <source>
        <strain evidence="2">Duluth1</strain>
        <tissue evidence="2">Whole animal</tissue>
    </source>
</reference>
<dbReference type="EMBL" id="JAIWYP010000013">
    <property type="protein sequence ID" value="KAH3721378.1"/>
    <property type="molecule type" value="Genomic_DNA"/>
</dbReference>